<dbReference type="PANTHER" id="PTHR43343">
    <property type="entry name" value="PEPTIDASE S12"/>
    <property type="match status" value="1"/>
</dbReference>
<dbReference type="PANTHER" id="PTHR43343:SF3">
    <property type="entry name" value="PROTEASE DO-LIKE 8, CHLOROPLASTIC"/>
    <property type="match status" value="1"/>
</dbReference>
<keyword evidence="5" id="KW-0812">Transmembrane</keyword>
<dbReference type="SUPFAM" id="SSF50156">
    <property type="entry name" value="PDZ domain-like"/>
    <property type="match status" value="1"/>
</dbReference>
<evidence type="ECO:0000256" key="2">
    <source>
        <dbReference type="ARBA" id="ARBA00022670"/>
    </source>
</evidence>
<evidence type="ECO:0000256" key="5">
    <source>
        <dbReference type="SAM" id="Phobius"/>
    </source>
</evidence>
<dbReference type="InterPro" id="IPR043504">
    <property type="entry name" value="Peptidase_S1_PA_chymotrypsin"/>
</dbReference>
<dbReference type="Gene3D" id="2.30.42.10">
    <property type="match status" value="1"/>
</dbReference>
<feature type="compositionally biased region" description="Polar residues" evidence="4">
    <location>
        <begin position="135"/>
        <end position="144"/>
    </location>
</feature>
<reference evidence="7 8" key="1">
    <citation type="submission" date="2017-07" db="EMBL/GenBank/DDBJ databases">
        <title>Draft whole genome sequences of clinical Proprionibacteriaceae strains.</title>
        <authorList>
            <person name="Bernier A.-M."/>
            <person name="Bernard K."/>
            <person name="Domingo M.-C."/>
        </authorList>
    </citation>
    <scope>NUCLEOTIDE SEQUENCE [LARGE SCALE GENOMIC DNA]</scope>
    <source>
        <strain evidence="7 8">NML 130396</strain>
    </source>
</reference>
<dbReference type="AlphaFoldDB" id="A0A255H482"/>
<dbReference type="InterPro" id="IPR036034">
    <property type="entry name" value="PDZ_sf"/>
</dbReference>
<dbReference type="Pfam" id="PF13180">
    <property type="entry name" value="PDZ_2"/>
    <property type="match status" value="1"/>
</dbReference>
<protein>
    <submittedName>
        <fullName evidence="7">Protease</fullName>
    </submittedName>
</protein>
<dbReference type="EMBL" id="NMVQ01000011">
    <property type="protein sequence ID" value="OYO22449.1"/>
    <property type="molecule type" value="Genomic_DNA"/>
</dbReference>
<keyword evidence="8" id="KW-1185">Reference proteome</keyword>
<feature type="compositionally biased region" description="Low complexity" evidence="4">
    <location>
        <begin position="118"/>
        <end position="134"/>
    </location>
</feature>
<proteinExistence type="inferred from homology"/>
<comment type="similarity">
    <text evidence="1">Belongs to the peptidase S1C family.</text>
</comment>
<feature type="region of interest" description="Disordered" evidence="4">
    <location>
        <begin position="118"/>
        <end position="151"/>
    </location>
</feature>
<name>A0A255H482_9ACTN</name>
<dbReference type="GO" id="GO:0006508">
    <property type="term" value="P:proteolysis"/>
    <property type="evidence" value="ECO:0007669"/>
    <property type="project" value="UniProtKB-KW"/>
</dbReference>
<feature type="region of interest" description="Disordered" evidence="4">
    <location>
        <begin position="1"/>
        <end position="81"/>
    </location>
</feature>
<dbReference type="GO" id="GO:0004252">
    <property type="term" value="F:serine-type endopeptidase activity"/>
    <property type="evidence" value="ECO:0007669"/>
    <property type="project" value="InterPro"/>
</dbReference>
<dbReference type="OrthoDB" id="9758917at2"/>
<accession>A0A255H482</accession>
<dbReference type="RefSeq" id="WP_094363605.1">
    <property type="nucleotide sequence ID" value="NZ_NMVQ01000011.1"/>
</dbReference>
<dbReference type="SUPFAM" id="SSF50494">
    <property type="entry name" value="Trypsin-like serine proteases"/>
    <property type="match status" value="1"/>
</dbReference>
<dbReference type="SMART" id="SM00228">
    <property type="entry name" value="PDZ"/>
    <property type="match status" value="1"/>
</dbReference>
<dbReference type="PRINTS" id="PR00834">
    <property type="entry name" value="PROTEASES2C"/>
</dbReference>
<evidence type="ECO:0000259" key="6">
    <source>
        <dbReference type="PROSITE" id="PS50106"/>
    </source>
</evidence>
<evidence type="ECO:0000313" key="8">
    <source>
        <dbReference type="Proteomes" id="UP000216311"/>
    </source>
</evidence>
<dbReference type="Proteomes" id="UP000216311">
    <property type="component" value="Unassembled WGS sequence"/>
</dbReference>
<dbReference type="InterPro" id="IPR001940">
    <property type="entry name" value="Peptidase_S1C"/>
</dbReference>
<dbReference type="InterPro" id="IPR001478">
    <property type="entry name" value="PDZ"/>
</dbReference>
<comment type="caution">
    <text evidence="7">The sequence shown here is derived from an EMBL/GenBank/DDBJ whole genome shotgun (WGS) entry which is preliminary data.</text>
</comment>
<feature type="transmembrane region" description="Helical" evidence="5">
    <location>
        <begin position="86"/>
        <end position="110"/>
    </location>
</feature>
<evidence type="ECO:0000256" key="3">
    <source>
        <dbReference type="ARBA" id="ARBA00022801"/>
    </source>
</evidence>
<evidence type="ECO:0000256" key="4">
    <source>
        <dbReference type="SAM" id="MobiDB-lite"/>
    </source>
</evidence>
<dbReference type="PROSITE" id="PS50106">
    <property type="entry name" value="PDZ"/>
    <property type="match status" value="1"/>
</dbReference>
<keyword evidence="3" id="KW-0378">Hydrolase</keyword>
<dbReference type="Pfam" id="PF13365">
    <property type="entry name" value="Trypsin_2"/>
    <property type="match status" value="1"/>
</dbReference>
<sequence>MSDWWARTGSGDAPGPGHQGPGQQAQPSFTPPSRAWGPEPWQSAAPPQQHSAPQQHTPPTLLAPTPQKPTAQQATSGRARGPGTGAVLALATFTALVVGGAAGFGGALLARPDSQVTAVAPTPTRATPGPSGSPAATTRPTSASRPGVPGDTVSVAQTVLPSTVTIAFRSGGRSGTGSGFVLNAEGHVMTNNHVVEGAANGGELQVELPDGERVPASIIGRSPSYDLAVIKVPASAKLVPVQLGESDGVRPGQPVVAVGAPLGLGGTVTAGIVSAVDRPLSVGGGQGADDAVAYINGIQTDASINPGNSGGPLADAAGRIIGVNSAILTLGGSSAANQGGNIGLGFAIPIKHAQVVGDQLVREGRATYPVIGASVQSADSGVRLSQVTGGGPADAAGLRTGDVVQSVDGHRVNTSTEMIVRIRSHRPGEQVRLQVEGRGEVSVTLGSKVG</sequence>
<keyword evidence="5" id="KW-0472">Membrane</keyword>
<organism evidence="7 8">
    <name type="scientific">Enemella dayhoffiae</name>
    <dbReference type="NCBI Taxonomy" id="2016507"/>
    <lineage>
        <taxon>Bacteria</taxon>
        <taxon>Bacillati</taxon>
        <taxon>Actinomycetota</taxon>
        <taxon>Actinomycetes</taxon>
        <taxon>Propionibacteriales</taxon>
        <taxon>Propionibacteriaceae</taxon>
        <taxon>Enemella</taxon>
    </lineage>
</organism>
<feature type="compositionally biased region" description="Low complexity" evidence="4">
    <location>
        <begin position="42"/>
        <end position="60"/>
    </location>
</feature>
<dbReference type="InterPro" id="IPR009003">
    <property type="entry name" value="Peptidase_S1_PA"/>
</dbReference>
<evidence type="ECO:0000313" key="7">
    <source>
        <dbReference type="EMBL" id="OYO22449.1"/>
    </source>
</evidence>
<evidence type="ECO:0000256" key="1">
    <source>
        <dbReference type="ARBA" id="ARBA00010541"/>
    </source>
</evidence>
<keyword evidence="2 7" id="KW-0645">Protease</keyword>
<feature type="domain" description="PDZ" evidence="6">
    <location>
        <begin position="360"/>
        <end position="439"/>
    </location>
</feature>
<dbReference type="InterPro" id="IPR051201">
    <property type="entry name" value="Chloro_Bact_Ser_Proteases"/>
</dbReference>
<dbReference type="Gene3D" id="2.40.10.10">
    <property type="entry name" value="Trypsin-like serine proteases"/>
    <property type="match status" value="2"/>
</dbReference>
<gene>
    <name evidence="7" type="ORF">CGZ93_07915</name>
</gene>
<keyword evidence="5" id="KW-1133">Transmembrane helix</keyword>